<name>A0A836CDY1_9STRA</name>
<evidence type="ECO:0000313" key="3">
    <source>
        <dbReference type="Proteomes" id="UP000664859"/>
    </source>
</evidence>
<keyword evidence="3" id="KW-1185">Reference proteome</keyword>
<comment type="caution">
    <text evidence="2">The sequence shown here is derived from an EMBL/GenBank/DDBJ whole genome shotgun (WGS) entry which is preliminary data.</text>
</comment>
<dbReference type="InterPro" id="IPR038765">
    <property type="entry name" value="Papain-like_cys_pep_sf"/>
</dbReference>
<dbReference type="SMART" id="SM00645">
    <property type="entry name" value="Pept_C1"/>
    <property type="match status" value="1"/>
</dbReference>
<reference evidence="2" key="1">
    <citation type="submission" date="2021-02" db="EMBL/GenBank/DDBJ databases">
        <title>First Annotated Genome of the Yellow-green Alga Tribonema minus.</title>
        <authorList>
            <person name="Mahan K.M."/>
        </authorList>
    </citation>
    <scope>NUCLEOTIDE SEQUENCE</scope>
    <source>
        <strain evidence="2">UTEX B ZZ1240</strain>
    </source>
</reference>
<dbReference type="SUPFAM" id="SSF54001">
    <property type="entry name" value="Cysteine proteinases"/>
    <property type="match status" value="1"/>
</dbReference>
<dbReference type="OrthoDB" id="640249at2759"/>
<dbReference type="AlphaFoldDB" id="A0A836CDY1"/>
<gene>
    <name evidence="2" type="ORF">JKP88DRAFT_157467</name>
</gene>
<organism evidence="2 3">
    <name type="scientific">Tribonema minus</name>
    <dbReference type="NCBI Taxonomy" id="303371"/>
    <lineage>
        <taxon>Eukaryota</taxon>
        <taxon>Sar</taxon>
        <taxon>Stramenopiles</taxon>
        <taxon>Ochrophyta</taxon>
        <taxon>PX clade</taxon>
        <taxon>Xanthophyceae</taxon>
        <taxon>Tribonematales</taxon>
        <taxon>Tribonemataceae</taxon>
        <taxon>Tribonema</taxon>
    </lineage>
</organism>
<evidence type="ECO:0000259" key="1">
    <source>
        <dbReference type="SMART" id="SM00645"/>
    </source>
</evidence>
<dbReference type="GO" id="GO:0006508">
    <property type="term" value="P:proteolysis"/>
    <property type="evidence" value="ECO:0007669"/>
    <property type="project" value="InterPro"/>
</dbReference>
<accession>A0A836CDY1</accession>
<dbReference type="CDD" id="cd02619">
    <property type="entry name" value="Peptidase_C1"/>
    <property type="match status" value="1"/>
</dbReference>
<dbReference type="GO" id="GO:0008234">
    <property type="term" value="F:cysteine-type peptidase activity"/>
    <property type="evidence" value="ECO:0007669"/>
    <property type="project" value="InterPro"/>
</dbReference>
<proteinExistence type="predicted"/>
<feature type="domain" description="Peptidase C1A papain C-terminal" evidence="1">
    <location>
        <begin position="33"/>
        <end position="238"/>
    </location>
</feature>
<dbReference type="Gene3D" id="3.90.70.10">
    <property type="entry name" value="Cysteine proteinases"/>
    <property type="match status" value="1"/>
</dbReference>
<dbReference type="EMBL" id="JAFCMP010000223">
    <property type="protein sequence ID" value="KAG5182890.1"/>
    <property type="molecule type" value="Genomic_DNA"/>
</dbReference>
<sequence length="255" mass="28282">MPAAADPAFLLVKPSPEDTRDFKFKAKTTYSNLPTSVDLTLLLPPALDQGELGSCAANAGSVALRYLYKKQIAQDWLPSRLALYYVTRVYMTGDTPDEDTGCYLRDLCKAMSRYQLPPEIYWRYDISKFALPPPFLQADEVASAPLVEYRAVNRDEFSLKSALAERNMVIVGIAVYESFMTPLVASTGVVPMPKPGELCLGGHACLLTGFTTSTWTLRNSWGMWGKKGNFTLPVAYLTNPHLCFDAWVLSKAIET</sequence>
<protein>
    <recommendedName>
        <fullName evidence="1">Peptidase C1A papain C-terminal domain-containing protein</fullName>
    </recommendedName>
</protein>
<evidence type="ECO:0000313" key="2">
    <source>
        <dbReference type="EMBL" id="KAG5182890.1"/>
    </source>
</evidence>
<dbReference type="InterPro" id="IPR000668">
    <property type="entry name" value="Peptidase_C1A_C"/>
</dbReference>
<dbReference type="Proteomes" id="UP000664859">
    <property type="component" value="Unassembled WGS sequence"/>
</dbReference>
<dbReference type="Pfam" id="PF00112">
    <property type="entry name" value="Peptidase_C1"/>
    <property type="match status" value="1"/>
</dbReference>